<gene>
    <name evidence="3" type="ORF">CgunFtcFv8_011394</name>
</gene>
<keyword evidence="2" id="KW-0732">Signal</keyword>
<feature type="compositionally biased region" description="Low complexity" evidence="1">
    <location>
        <begin position="23"/>
        <end position="36"/>
    </location>
</feature>
<reference evidence="3 4" key="1">
    <citation type="journal article" date="2023" name="Mol. Biol. Evol.">
        <title>Genomics of Secondarily Temperate Adaptation in the Only Non-Antarctic Icefish.</title>
        <authorList>
            <person name="Rivera-Colon A.G."/>
            <person name="Rayamajhi N."/>
            <person name="Minhas B.F."/>
            <person name="Madrigal G."/>
            <person name="Bilyk K.T."/>
            <person name="Yoon V."/>
            <person name="Hune M."/>
            <person name="Gregory S."/>
            <person name="Cheng C.H.C."/>
            <person name="Catchen J.M."/>
        </authorList>
    </citation>
    <scope>NUCLEOTIDE SEQUENCE [LARGE SCALE GENOMIC DNA]</scope>
    <source>
        <tissue evidence="3">White muscle</tissue>
    </source>
</reference>
<accession>A0AAN8D5L0</accession>
<organism evidence="3 4">
    <name type="scientific">Champsocephalus gunnari</name>
    <name type="common">Mackerel icefish</name>
    <dbReference type="NCBI Taxonomy" id="52237"/>
    <lineage>
        <taxon>Eukaryota</taxon>
        <taxon>Metazoa</taxon>
        <taxon>Chordata</taxon>
        <taxon>Craniata</taxon>
        <taxon>Vertebrata</taxon>
        <taxon>Euteleostomi</taxon>
        <taxon>Actinopterygii</taxon>
        <taxon>Neopterygii</taxon>
        <taxon>Teleostei</taxon>
        <taxon>Neoteleostei</taxon>
        <taxon>Acanthomorphata</taxon>
        <taxon>Eupercaria</taxon>
        <taxon>Perciformes</taxon>
        <taxon>Notothenioidei</taxon>
        <taxon>Channichthyidae</taxon>
        <taxon>Champsocephalus</taxon>
    </lineage>
</organism>
<dbReference type="Proteomes" id="UP001331515">
    <property type="component" value="Unassembled WGS sequence"/>
</dbReference>
<evidence type="ECO:0000256" key="1">
    <source>
        <dbReference type="SAM" id="MobiDB-lite"/>
    </source>
</evidence>
<evidence type="ECO:0000313" key="3">
    <source>
        <dbReference type="EMBL" id="KAK5916407.1"/>
    </source>
</evidence>
<sequence>MRALRYSTCSACVCFLAAALRGASGPPVESSSGSSPCEQARQEVLAGDGSVDSPLWIVIHHLALHS</sequence>
<feature type="signal peptide" evidence="2">
    <location>
        <begin position="1"/>
        <end position="25"/>
    </location>
</feature>
<feature type="chain" id="PRO_5042896991" description="Secreted protein" evidence="2">
    <location>
        <begin position="26"/>
        <end position="66"/>
    </location>
</feature>
<evidence type="ECO:0008006" key="5">
    <source>
        <dbReference type="Google" id="ProtNLM"/>
    </source>
</evidence>
<keyword evidence="4" id="KW-1185">Reference proteome</keyword>
<proteinExistence type="predicted"/>
<protein>
    <recommendedName>
        <fullName evidence="5">Secreted protein</fullName>
    </recommendedName>
</protein>
<comment type="caution">
    <text evidence="3">The sequence shown here is derived from an EMBL/GenBank/DDBJ whole genome shotgun (WGS) entry which is preliminary data.</text>
</comment>
<dbReference type="AlphaFoldDB" id="A0AAN8D5L0"/>
<name>A0AAN8D5L0_CHAGU</name>
<feature type="region of interest" description="Disordered" evidence="1">
    <location>
        <begin position="23"/>
        <end position="43"/>
    </location>
</feature>
<evidence type="ECO:0000313" key="4">
    <source>
        <dbReference type="Proteomes" id="UP001331515"/>
    </source>
</evidence>
<dbReference type="EMBL" id="JAURVH010001526">
    <property type="protein sequence ID" value="KAK5916407.1"/>
    <property type="molecule type" value="Genomic_DNA"/>
</dbReference>
<evidence type="ECO:0000256" key="2">
    <source>
        <dbReference type="SAM" id="SignalP"/>
    </source>
</evidence>